<proteinExistence type="inferred from homology"/>
<protein>
    <submittedName>
        <fullName evidence="6">LysR family transcriptional regulator</fullName>
    </submittedName>
</protein>
<dbReference type="Pfam" id="PF00126">
    <property type="entry name" value="HTH_1"/>
    <property type="match status" value="1"/>
</dbReference>
<name>A0A7G9TA13_PSEMX</name>
<evidence type="ECO:0000313" key="6">
    <source>
        <dbReference type="EMBL" id="QNN76938.1"/>
    </source>
</evidence>
<dbReference type="GO" id="GO:0003700">
    <property type="term" value="F:DNA-binding transcription factor activity"/>
    <property type="evidence" value="ECO:0007669"/>
    <property type="project" value="InterPro"/>
</dbReference>
<dbReference type="GO" id="GO:0032993">
    <property type="term" value="C:protein-DNA complex"/>
    <property type="evidence" value="ECO:0007669"/>
    <property type="project" value="TreeGrafter"/>
</dbReference>
<dbReference type="AlphaFoldDB" id="A0A7G9TA13"/>
<dbReference type="PANTHER" id="PTHR30346:SF10">
    <property type="entry name" value="TRANSCRIPTIONAL REGULATOR OF OXIDATIVE STRESS OXYR"/>
    <property type="match status" value="1"/>
</dbReference>
<comment type="similarity">
    <text evidence="1">Belongs to the LysR transcriptional regulatory family.</text>
</comment>
<dbReference type="SUPFAM" id="SSF46785">
    <property type="entry name" value="Winged helix' DNA-binding domain"/>
    <property type="match status" value="1"/>
</dbReference>
<reference evidence="6 7" key="1">
    <citation type="submission" date="2020-08" db="EMBL/GenBank/DDBJ databases">
        <title>Streptomycin Non-resistant strain, P. mexicana.</title>
        <authorList>
            <person name="Ganesh-Kumar S."/>
            <person name="Zhe T."/>
            <person name="Yu Z."/>
            <person name="Min Y."/>
        </authorList>
    </citation>
    <scope>NUCLEOTIDE SEQUENCE [LARGE SCALE GENOMIC DNA]</scope>
    <source>
        <strain evidence="6 7">GTZY2</strain>
    </source>
</reference>
<dbReference type="FunFam" id="1.10.10.10:FF:000001">
    <property type="entry name" value="LysR family transcriptional regulator"/>
    <property type="match status" value="1"/>
</dbReference>
<dbReference type="InterPro" id="IPR036390">
    <property type="entry name" value="WH_DNA-bd_sf"/>
</dbReference>
<dbReference type="GO" id="GO:0003677">
    <property type="term" value="F:DNA binding"/>
    <property type="evidence" value="ECO:0007669"/>
    <property type="project" value="UniProtKB-KW"/>
</dbReference>
<keyword evidence="2" id="KW-0805">Transcription regulation</keyword>
<evidence type="ECO:0000256" key="4">
    <source>
        <dbReference type="ARBA" id="ARBA00023163"/>
    </source>
</evidence>
<dbReference type="Proteomes" id="UP000515838">
    <property type="component" value="Chromosome"/>
</dbReference>
<evidence type="ECO:0000256" key="2">
    <source>
        <dbReference type="ARBA" id="ARBA00023015"/>
    </source>
</evidence>
<dbReference type="InterPro" id="IPR000847">
    <property type="entry name" value="LysR_HTH_N"/>
</dbReference>
<dbReference type="Gene3D" id="1.10.10.10">
    <property type="entry name" value="Winged helix-like DNA-binding domain superfamily/Winged helix DNA-binding domain"/>
    <property type="match status" value="1"/>
</dbReference>
<dbReference type="GeneID" id="81471984"/>
<organism evidence="6 7">
    <name type="scientific">Pseudoxanthomonas mexicana</name>
    <dbReference type="NCBI Taxonomy" id="128785"/>
    <lineage>
        <taxon>Bacteria</taxon>
        <taxon>Pseudomonadati</taxon>
        <taxon>Pseudomonadota</taxon>
        <taxon>Gammaproteobacteria</taxon>
        <taxon>Lysobacterales</taxon>
        <taxon>Lysobacteraceae</taxon>
        <taxon>Pseudoxanthomonas</taxon>
    </lineage>
</organism>
<dbReference type="InterPro" id="IPR036388">
    <property type="entry name" value="WH-like_DNA-bd_sf"/>
</dbReference>
<evidence type="ECO:0000313" key="7">
    <source>
        <dbReference type="Proteomes" id="UP000515838"/>
    </source>
</evidence>
<dbReference type="EMBL" id="CP060731">
    <property type="protein sequence ID" value="QNN76938.1"/>
    <property type="molecule type" value="Genomic_DNA"/>
</dbReference>
<feature type="domain" description="HTH lysR-type" evidence="5">
    <location>
        <begin position="5"/>
        <end position="62"/>
    </location>
</feature>
<gene>
    <name evidence="6" type="ORF">IAE60_13455</name>
</gene>
<sequence length="326" mass="35709">MNPLPNLRHLRYLVALHDHGNFSRAAESCFVTQSTLSAGIRELEESLGVDVAERTKRSVVITPAGRRLVARARLLLRDAEALAAMSKDDAGPMSGVLEMGVLPTIGPFLLPQLVRRLGALFPRLRLALREDKTRHLLDQLAEGRLDLVLMAFPYDTPGMETFMLFDDAYRYVAAAAPAKSPGATCTTAVQSDFDSQNLLLLEHDHCLHSHALPALQRAAEVEHANFSSTSLHTLVAMVAEGMGATLLPDLAIMGGILQNTDLVVRPLADEANARTIGLCWRRNSARADTFLQLGQSIQAWAAEHITPWRPDTAGVVAGRPRRHRVR</sequence>
<evidence type="ECO:0000256" key="3">
    <source>
        <dbReference type="ARBA" id="ARBA00023125"/>
    </source>
</evidence>
<evidence type="ECO:0000259" key="5">
    <source>
        <dbReference type="PROSITE" id="PS50931"/>
    </source>
</evidence>
<dbReference type="InterPro" id="IPR005119">
    <property type="entry name" value="LysR_subst-bd"/>
</dbReference>
<keyword evidence="3" id="KW-0238">DNA-binding</keyword>
<accession>A0A7G9TA13</accession>
<dbReference type="PROSITE" id="PS50931">
    <property type="entry name" value="HTH_LYSR"/>
    <property type="match status" value="1"/>
</dbReference>
<dbReference type="RefSeq" id="WP_187572657.1">
    <property type="nucleotide sequence ID" value="NZ_CP060731.1"/>
</dbReference>
<dbReference type="SUPFAM" id="SSF53850">
    <property type="entry name" value="Periplasmic binding protein-like II"/>
    <property type="match status" value="1"/>
</dbReference>
<keyword evidence="4" id="KW-0804">Transcription</keyword>
<dbReference type="PANTHER" id="PTHR30346">
    <property type="entry name" value="TRANSCRIPTIONAL DUAL REGULATOR HCAR-RELATED"/>
    <property type="match status" value="1"/>
</dbReference>
<dbReference type="PRINTS" id="PR00039">
    <property type="entry name" value="HTHLYSR"/>
</dbReference>
<dbReference type="Gene3D" id="3.40.190.10">
    <property type="entry name" value="Periplasmic binding protein-like II"/>
    <property type="match status" value="2"/>
</dbReference>
<dbReference type="Pfam" id="PF03466">
    <property type="entry name" value="LysR_substrate"/>
    <property type="match status" value="1"/>
</dbReference>
<evidence type="ECO:0000256" key="1">
    <source>
        <dbReference type="ARBA" id="ARBA00009437"/>
    </source>
</evidence>
<dbReference type="CDD" id="cd08411">
    <property type="entry name" value="PBP2_OxyR"/>
    <property type="match status" value="1"/>
</dbReference>